<evidence type="ECO:0000256" key="2">
    <source>
        <dbReference type="ARBA" id="ARBA00004249"/>
    </source>
</evidence>
<evidence type="ECO:0000256" key="4">
    <source>
        <dbReference type="ARBA" id="ARBA00011367"/>
    </source>
</evidence>
<dbReference type="GO" id="GO:0046872">
    <property type="term" value="F:metal ion binding"/>
    <property type="evidence" value="ECO:0007669"/>
    <property type="project" value="UniProtKB-KW"/>
</dbReference>
<keyword evidence="12" id="KW-0076">Bacteriochlorophyll</keyword>
<evidence type="ECO:0000256" key="15">
    <source>
        <dbReference type="ARBA" id="ARBA00023136"/>
    </source>
</evidence>
<dbReference type="InterPro" id="IPR035889">
    <property type="entry name" value="Light-harvesting_complex"/>
</dbReference>
<dbReference type="AlphaFoldDB" id="A0A4R2Q688"/>
<keyword evidence="13 18" id="KW-1133">Transmembrane helix</keyword>
<keyword evidence="15 18" id="KW-0472">Membrane</keyword>
<accession>A0A4R2Q688</accession>
<keyword evidence="5" id="KW-1003">Cell membrane</keyword>
<evidence type="ECO:0000256" key="18">
    <source>
        <dbReference type="SAM" id="Phobius"/>
    </source>
</evidence>
<comment type="caution">
    <text evidence="20">The sequence shown here is derived from an EMBL/GenBank/DDBJ whole genome shotgun (WGS) entry which is preliminary data.</text>
</comment>
<dbReference type="EMBL" id="SLXP01000003">
    <property type="protein sequence ID" value="TCP42271.1"/>
    <property type="molecule type" value="Genomic_DNA"/>
</dbReference>
<comment type="similarity">
    <text evidence="3">Belongs to the antenna complex alpha subunit family.</text>
</comment>
<evidence type="ECO:0000256" key="5">
    <source>
        <dbReference type="ARBA" id="ARBA00022475"/>
    </source>
</evidence>
<evidence type="ECO:0000256" key="10">
    <source>
        <dbReference type="ARBA" id="ARBA00022723"/>
    </source>
</evidence>
<keyword evidence="11" id="KW-0460">Magnesium</keyword>
<dbReference type="GO" id="GO:0019684">
    <property type="term" value="P:photosynthesis, light reaction"/>
    <property type="evidence" value="ECO:0007669"/>
    <property type="project" value="InterPro"/>
</dbReference>
<comment type="subcellular location">
    <subcellularLocation>
        <location evidence="2">Cell inner membrane</location>
        <topology evidence="2">Single-pass type II membrane protein</topology>
    </subcellularLocation>
</comment>
<dbReference type="SUPFAM" id="SSF56918">
    <property type="entry name" value="Light-harvesting complex subunits"/>
    <property type="match status" value="1"/>
</dbReference>
<keyword evidence="16" id="KW-0437">Light-harvesting polypeptide</keyword>
<comment type="subunit">
    <text evidence="4">The core complex is formed by different alpha and beta chains, binding bacteriochlorophyll molecules, and arranged most probably in tetrameric structures disposed around the reaction center. The non-pigmented gamma chains may constitute additional components.</text>
</comment>
<reference evidence="20 21" key="1">
    <citation type="submission" date="2019-03" db="EMBL/GenBank/DDBJ databases">
        <title>Genomic Encyclopedia of Type Strains, Phase IV (KMG-IV): sequencing the most valuable type-strain genomes for metagenomic binning, comparative biology and taxonomic classification.</title>
        <authorList>
            <person name="Goeker M."/>
        </authorList>
    </citation>
    <scope>NUCLEOTIDE SEQUENCE [LARGE SCALE GENOMIC DNA]</scope>
    <source>
        <strain evidence="20 21">DSM 18063</strain>
    </source>
</reference>
<evidence type="ECO:0000256" key="7">
    <source>
        <dbReference type="ARBA" id="ARBA00022519"/>
    </source>
</evidence>
<feature type="domain" description="Antenna complex alpha/beta subunit" evidence="19">
    <location>
        <begin position="3"/>
        <end position="40"/>
    </location>
</feature>
<evidence type="ECO:0000256" key="9">
    <source>
        <dbReference type="ARBA" id="ARBA00022692"/>
    </source>
</evidence>
<dbReference type="OrthoDB" id="7065223at2"/>
<keyword evidence="9 18" id="KW-0812">Transmembrane</keyword>
<proteinExistence type="inferred from homology"/>
<keyword evidence="10" id="KW-0479">Metal-binding</keyword>
<dbReference type="InterPro" id="IPR018332">
    <property type="entry name" value="Antenna_alpha"/>
</dbReference>
<evidence type="ECO:0000256" key="13">
    <source>
        <dbReference type="ARBA" id="ARBA00022989"/>
    </source>
</evidence>
<evidence type="ECO:0000313" key="21">
    <source>
        <dbReference type="Proteomes" id="UP000294835"/>
    </source>
</evidence>
<keyword evidence="8" id="KW-0042">Antenna complex</keyword>
<dbReference type="GO" id="GO:0005886">
    <property type="term" value="C:plasma membrane"/>
    <property type="evidence" value="ECO:0007669"/>
    <property type="project" value="UniProtKB-SubCell"/>
</dbReference>
<evidence type="ECO:0000256" key="12">
    <source>
        <dbReference type="ARBA" id="ARBA00022956"/>
    </source>
</evidence>
<keyword evidence="21" id="KW-1185">Reference proteome</keyword>
<organism evidence="20 21">
    <name type="scientific">Rhodovulum marinum</name>
    <dbReference type="NCBI Taxonomy" id="320662"/>
    <lineage>
        <taxon>Bacteria</taxon>
        <taxon>Pseudomonadati</taxon>
        <taxon>Pseudomonadota</taxon>
        <taxon>Alphaproteobacteria</taxon>
        <taxon>Rhodobacterales</taxon>
        <taxon>Paracoccaceae</taxon>
        <taxon>Rhodovulum</taxon>
    </lineage>
</organism>
<keyword evidence="7" id="KW-0997">Cell inner membrane</keyword>
<dbReference type="GO" id="GO:0042314">
    <property type="term" value="F:bacteriochlorophyll binding"/>
    <property type="evidence" value="ECO:0007669"/>
    <property type="project" value="UniProtKB-KW"/>
</dbReference>
<dbReference type="Proteomes" id="UP000294835">
    <property type="component" value="Unassembled WGS sequence"/>
</dbReference>
<evidence type="ECO:0000256" key="1">
    <source>
        <dbReference type="ARBA" id="ARBA00002455"/>
    </source>
</evidence>
<dbReference type="GO" id="GO:0030077">
    <property type="term" value="C:plasma membrane light-harvesting complex"/>
    <property type="evidence" value="ECO:0007669"/>
    <property type="project" value="InterPro"/>
</dbReference>
<dbReference type="Pfam" id="PF00556">
    <property type="entry name" value="LHC"/>
    <property type="match status" value="1"/>
</dbReference>
<evidence type="ECO:0000256" key="17">
    <source>
        <dbReference type="ARBA" id="ARBA00029710"/>
    </source>
</evidence>
<comment type="function">
    <text evidence="1">Antenna complexes are light-harvesting systems, which transfer the excitation energy to the reaction centers.</text>
</comment>
<evidence type="ECO:0000256" key="14">
    <source>
        <dbReference type="ARBA" id="ARBA00022991"/>
    </source>
</evidence>
<dbReference type="InterPro" id="IPR000066">
    <property type="entry name" value="Antenna_a/b"/>
</dbReference>
<gene>
    <name evidence="20" type="ORF">EV662_103178</name>
</gene>
<protein>
    <recommendedName>
        <fullName evidence="17">Antenna pigment protein alpha chain</fullName>
    </recommendedName>
</protein>
<evidence type="ECO:0000256" key="3">
    <source>
        <dbReference type="ARBA" id="ARBA00005629"/>
    </source>
</evidence>
<dbReference type="RefSeq" id="WP_132461412.1">
    <property type="nucleotide sequence ID" value="NZ_SLXP01000003.1"/>
</dbReference>
<evidence type="ECO:0000256" key="6">
    <source>
        <dbReference type="ARBA" id="ARBA00022494"/>
    </source>
</evidence>
<evidence type="ECO:0000313" key="20">
    <source>
        <dbReference type="EMBL" id="TCP42271.1"/>
    </source>
</evidence>
<sequence>MNNAKMWLVVKPTVGIPLFLSAVAISSFLVHLMLVLNTGWMADYYKGAFEEAAVITASETDIA</sequence>
<dbReference type="PRINTS" id="PR00673">
    <property type="entry name" value="LIGHTHARVSTA"/>
</dbReference>
<keyword evidence="14" id="KW-0157">Chromophore</keyword>
<dbReference type="Gene3D" id="4.10.220.20">
    <property type="entry name" value="Light-harvesting complex"/>
    <property type="match status" value="1"/>
</dbReference>
<evidence type="ECO:0000259" key="19">
    <source>
        <dbReference type="Pfam" id="PF00556"/>
    </source>
</evidence>
<evidence type="ECO:0000256" key="8">
    <source>
        <dbReference type="ARBA" id="ARBA00022549"/>
    </source>
</evidence>
<feature type="transmembrane region" description="Helical" evidence="18">
    <location>
        <begin position="16"/>
        <end position="36"/>
    </location>
</feature>
<name>A0A4R2Q688_9RHOB</name>
<keyword evidence="6" id="KW-0148">Chlorophyll</keyword>
<evidence type="ECO:0000256" key="11">
    <source>
        <dbReference type="ARBA" id="ARBA00022842"/>
    </source>
</evidence>
<evidence type="ECO:0000256" key="16">
    <source>
        <dbReference type="ARBA" id="ARBA00023243"/>
    </source>
</evidence>